<dbReference type="SUPFAM" id="SSF51430">
    <property type="entry name" value="NAD(P)-linked oxidoreductase"/>
    <property type="match status" value="1"/>
</dbReference>
<organism evidence="2 3">
    <name type="scientific">Chryseolinea soli</name>
    <dbReference type="NCBI Taxonomy" id="2321403"/>
    <lineage>
        <taxon>Bacteria</taxon>
        <taxon>Pseudomonadati</taxon>
        <taxon>Bacteroidota</taxon>
        <taxon>Cytophagia</taxon>
        <taxon>Cytophagales</taxon>
        <taxon>Fulvivirgaceae</taxon>
        <taxon>Chryseolinea</taxon>
    </lineage>
</organism>
<dbReference type="InterPro" id="IPR023210">
    <property type="entry name" value="NADP_OxRdtase_dom"/>
</dbReference>
<evidence type="ECO:0000313" key="2">
    <source>
        <dbReference type="EMBL" id="AYB31099.1"/>
    </source>
</evidence>
<dbReference type="AlphaFoldDB" id="A0A385SIN7"/>
<dbReference type="Gene3D" id="3.20.20.100">
    <property type="entry name" value="NADP-dependent oxidoreductase domain"/>
    <property type="match status" value="1"/>
</dbReference>
<dbReference type="InterPro" id="IPR053135">
    <property type="entry name" value="AKR2_Oxidoreductase"/>
</dbReference>
<dbReference type="OrthoDB" id="9773828at2"/>
<name>A0A385SIN7_9BACT</name>
<dbReference type="Proteomes" id="UP000266183">
    <property type="component" value="Chromosome"/>
</dbReference>
<dbReference type="CDD" id="cd19097">
    <property type="entry name" value="AKR_unchar"/>
    <property type="match status" value="1"/>
</dbReference>
<gene>
    <name evidence="2" type="ORF">D4L85_11170</name>
</gene>
<evidence type="ECO:0000313" key="3">
    <source>
        <dbReference type="Proteomes" id="UP000266183"/>
    </source>
</evidence>
<accession>A0A385SIN7</accession>
<reference evidence="3" key="1">
    <citation type="submission" date="2018-09" db="EMBL/GenBank/DDBJ databases">
        <title>Chryseolinea sp. KIS68-18 isolated from soil.</title>
        <authorList>
            <person name="Weon H.-Y."/>
            <person name="Kwon S.-W."/>
            <person name="Lee S.A."/>
        </authorList>
    </citation>
    <scope>NUCLEOTIDE SEQUENCE [LARGE SCALE GENOMIC DNA]</scope>
    <source>
        <strain evidence="3">KIS68-18</strain>
    </source>
</reference>
<dbReference type="PANTHER" id="PTHR43312">
    <property type="entry name" value="D-THREO-ALDOSE 1-DEHYDROGENASE"/>
    <property type="match status" value="1"/>
</dbReference>
<dbReference type="Pfam" id="PF00248">
    <property type="entry name" value="Aldo_ket_red"/>
    <property type="match status" value="1"/>
</dbReference>
<keyword evidence="3" id="KW-1185">Reference proteome</keyword>
<dbReference type="InterPro" id="IPR036812">
    <property type="entry name" value="NAD(P)_OxRdtase_dom_sf"/>
</dbReference>
<dbReference type="PANTHER" id="PTHR43312:SF1">
    <property type="entry name" value="NADP-DEPENDENT OXIDOREDUCTASE DOMAIN-CONTAINING PROTEIN"/>
    <property type="match status" value="1"/>
</dbReference>
<proteinExistence type="predicted"/>
<feature type="domain" description="NADP-dependent oxidoreductase" evidence="1">
    <location>
        <begin position="9"/>
        <end position="276"/>
    </location>
</feature>
<dbReference type="RefSeq" id="WP_119754381.1">
    <property type="nucleotide sequence ID" value="NZ_CP032382.1"/>
</dbReference>
<sequence>MSLDHLRKKIAIGTVQLGLSYGINNQTGKPSQDVAFDILRKASDYRIHMLDSAEAYGDSLQVIAAFLKSGHHSSFDIISKFIGDGTALSGKVEATLEALGIPSLYAYMFHRFEDYRSGKYRDELLSLQKTGNVRKLGVSLYGTHELEAVVNDAEIGVIQLPLNPLANTAETIRLVKEAKAKGKEIHVRSVFLQGLLFKDPDELTGNLKGLYEPLKTFHKILKDYNLGVRQACLNYALHQPWIDYVIIGVETKEQLEQNIEAITPHFSQALAQELESIFVPDLSLLNPSTWKP</sequence>
<dbReference type="EMBL" id="CP032382">
    <property type="protein sequence ID" value="AYB31099.1"/>
    <property type="molecule type" value="Genomic_DNA"/>
</dbReference>
<evidence type="ECO:0000259" key="1">
    <source>
        <dbReference type="Pfam" id="PF00248"/>
    </source>
</evidence>
<dbReference type="KEGG" id="chk:D4L85_11170"/>
<protein>
    <submittedName>
        <fullName evidence="2">Aldo/keto reductase</fullName>
    </submittedName>
</protein>